<evidence type="ECO:0000256" key="1">
    <source>
        <dbReference type="SAM" id="Coils"/>
    </source>
</evidence>
<dbReference type="AlphaFoldDB" id="A0A6G0Y486"/>
<protein>
    <submittedName>
        <fullName evidence="3">Uncharacterized protein</fullName>
    </submittedName>
</protein>
<evidence type="ECO:0000256" key="2">
    <source>
        <dbReference type="SAM" id="MobiDB-lite"/>
    </source>
</evidence>
<organism evidence="3 4">
    <name type="scientific">Aphis craccivora</name>
    <name type="common">Cowpea aphid</name>
    <dbReference type="NCBI Taxonomy" id="307492"/>
    <lineage>
        <taxon>Eukaryota</taxon>
        <taxon>Metazoa</taxon>
        <taxon>Ecdysozoa</taxon>
        <taxon>Arthropoda</taxon>
        <taxon>Hexapoda</taxon>
        <taxon>Insecta</taxon>
        <taxon>Pterygota</taxon>
        <taxon>Neoptera</taxon>
        <taxon>Paraneoptera</taxon>
        <taxon>Hemiptera</taxon>
        <taxon>Sternorrhyncha</taxon>
        <taxon>Aphidomorpha</taxon>
        <taxon>Aphidoidea</taxon>
        <taxon>Aphididae</taxon>
        <taxon>Aphidini</taxon>
        <taxon>Aphis</taxon>
        <taxon>Aphis</taxon>
    </lineage>
</organism>
<dbReference type="PANTHER" id="PTHR10773">
    <property type="entry name" value="DNA-DIRECTED RNA POLYMERASES I, II, AND III SUBUNIT RPABC2"/>
    <property type="match status" value="1"/>
</dbReference>
<evidence type="ECO:0000313" key="4">
    <source>
        <dbReference type="Proteomes" id="UP000478052"/>
    </source>
</evidence>
<keyword evidence="4" id="KW-1185">Reference proteome</keyword>
<name>A0A6G0Y486_APHCR</name>
<dbReference type="EMBL" id="VUJU01006250">
    <property type="protein sequence ID" value="KAF0749034.1"/>
    <property type="molecule type" value="Genomic_DNA"/>
</dbReference>
<feature type="coiled-coil region" evidence="1">
    <location>
        <begin position="404"/>
        <end position="431"/>
    </location>
</feature>
<feature type="region of interest" description="Disordered" evidence="2">
    <location>
        <begin position="29"/>
        <end position="48"/>
    </location>
</feature>
<keyword evidence="1" id="KW-0175">Coiled coil</keyword>
<dbReference type="Proteomes" id="UP000478052">
    <property type="component" value="Unassembled WGS sequence"/>
</dbReference>
<comment type="caution">
    <text evidence="3">The sequence shown here is derived from an EMBL/GenBank/DDBJ whole genome shotgun (WGS) entry which is preliminary data.</text>
</comment>
<sequence>MYVVCQNAFLGIHGIKQGRIRRLTTLLKQNKSSKDQRGKQKPGNAKSPETILKTVQHINSFPCKQTHYASKVREYLSVKLDISIMHAFKEVYPDEPVNYFFYLKVFHEHFSLSFGRPQVDTCLTCEEMTIKLKSKELNETAKRVLAAEKNVHCRRAKKFYSKKKKELIEQYQKDDSVAIILMDYMQNLLLPQVPIQSAFYLRQLTVNCFCIHNEKTGEATMFLYYDVGGKGPNEVCQNRNHTVVRFFCALAETRFSVIHHFSPIRGHSFLSCDRDFAVIKGVIKRHDRVYSVKEYMRLIISATHNNRFRVCLVQSSDILDFKRWWMAYYKKITLSVLSKGIKQNRSPVNWNINPGNLSLVSTSSPVQKSWSVTPTKQNDKKKPRSLINDLVSSTDLMNKLYRSVVSLKYDIKEILIKLDRLENKAAENEARLSSSAEFRDVHELDSASLWNFPITSLEELQLFEDELLDKSFRLRIVKDLSLMVRNTASETVRQIIFRIKNNDDKNKNKRNLSTLSTPPLSPSYTACIKKTKLFVTPNRYNILSVDEPTIEKLNVISDNQNEEQLNTTNNTPKTILPPPIFIKGVLNYMGLLNQFKYIIGPNTFSCKSTSTHLKVQTDTPDNYRKIIHLLNERNQCTVPHIPAPIR</sequence>
<reference evidence="3 4" key="1">
    <citation type="submission" date="2019-08" db="EMBL/GenBank/DDBJ databases">
        <title>Whole genome of Aphis craccivora.</title>
        <authorList>
            <person name="Voronova N.V."/>
            <person name="Shulinski R.S."/>
            <person name="Bandarenka Y.V."/>
            <person name="Zhorov D.G."/>
            <person name="Warner D."/>
        </authorList>
    </citation>
    <scope>NUCLEOTIDE SEQUENCE [LARGE SCALE GENOMIC DNA]</scope>
    <source>
        <strain evidence="3">180601</strain>
        <tissue evidence="3">Whole Body</tissue>
    </source>
</reference>
<proteinExistence type="predicted"/>
<evidence type="ECO:0000313" key="3">
    <source>
        <dbReference type="EMBL" id="KAF0749034.1"/>
    </source>
</evidence>
<gene>
    <name evidence="3" type="ORF">FWK35_00023262</name>
</gene>
<accession>A0A6G0Y486</accession>
<dbReference type="OrthoDB" id="6627773at2759"/>
<dbReference type="PANTHER" id="PTHR10773:SF19">
    <property type="match status" value="1"/>
</dbReference>